<evidence type="ECO:0000256" key="1">
    <source>
        <dbReference type="ARBA" id="ARBA00005953"/>
    </source>
</evidence>
<dbReference type="InterPro" id="IPR029069">
    <property type="entry name" value="HotDog_dom_sf"/>
</dbReference>
<name>A0A7S9DXK4_9ALTE</name>
<protein>
    <submittedName>
        <fullName evidence="3">Acyl-CoA thioesterase</fullName>
    </submittedName>
</protein>
<keyword evidence="2" id="KW-0378">Hydrolase</keyword>
<comment type="similarity">
    <text evidence="1">Belongs to the 4-hydroxybenzoyl-CoA thioesterase family.</text>
</comment>
<accession>A0A7S9DXK4</accession>
<organism evidence="3 4">
    <name type="scientific">Salinimonas marina</name>
    <dbReference type="NCBI Taxonomy" id="2785918"/>
    <lineage>
        <taxon>Bacteria</taxon>
        <taxon>Pseudomonadati</taxon>
        <taxon>Pseudomonadota</taxon>
        <taxon>Gammaproteobacteria</taxon>
        <taxon>Alteromonadales</taxon>
        <taxon>Alteromonadaceae</taxon>
        <taxon>Alteromonas/Salinimonas group</taxon>
        <taxon>Salinimonas</taxon>
    </lineage>
</organism>
<dbReference type="KEGG" id="smaa:IT774_00595"/>
<gene>
    <name evidence="3" type="ORF">IT774_00595</name>
</gene>
<dbReference type="Gene3D" id="3.10.129.10">
    <property type="entry name" value="Hotdog Thioesterase"/>
    <property type="match status" value="1"/>
</dbReference>
<evidence type="ECO:0000313" key="3">
    <source>
        <dbReference type="EMBL" id="QPG05818.1"/>
    </source>
</evidence>
<keyword evidence="4" id="KW-1185">Reference proteome</keyword>
<dbReference type="PANTHER" id="PTHR31793:SF27">
    <property type="entry name" value="NOVEL THIOESTERASE SUPERFAMILY DOMAIN AND SAPOSIN A-TYPE DOMAIN CONTAINING PROTEIN (0610012H03RIK)"/>
    <property type="match status" value="1"/>
</dbReference>
<evidence type="ECO:0000256" key="2">
    <source>
        <dbReference type="ARBA" id="ARBA00022801"/>
    </source>
</evidence>
<sequence length="136" mass="15557">MTDNTPLETTFDVRFCETDALGHVGNTTLVEWFEAGRDPIFRFFTPELDLTNWPLILASYHVDFHAQLFYGKAVTIKTYISRVGKSSFETLQEAWQNGVKCATGTTTLVHFDFKTQRSAPISDDVKTQLMAHFREQ</sequence>
<dbReference type="AlphaFoldDB" id="A0A7S9DXK4"/>
<dbReference type="CDD" id="cd00586">
    <property type="entry name" value="4HBT"/>
    <property type="match status" value="1"/>
</dbReference>
<dbReference type="SUPFAM" id="SSF54637">
    <property type="entry name" value="Thioesterase/thiol ester dehydrase-isomerase"/>
    <property type="match status" value="1"/>
</dbReference>
<dbReference type="GO" id="GO:0047617">
    <property type="term" value="F:fatty acyl-CoA hydrolase activity"/>
    <property type="evidence" value="ECO:0007669"/>
    <property type="project" value="TreeGrafter"/>
</dbReference>
<dbReference type="EMBL" id="CP064795">
    <property type="protein sequence ID" value="QPG05818.1"/>
    <property type="molecule type" value="Genomic_DNA"/>
</dbReference>
<evidence type="ECO:0000313" key="4">
    <source>
        <dbReference type="Proteomes" id="UP000595095"/>
    </source>
</evidence>
<reference evidence="3 4" key="1">
    <citation type="submission" date="2020-11" db="EMBL/GenBank/DDBJ databases">
        <title>Complete genome sequence for Salinimonas sp. strain G2-b.</title>
        <authorList>
            <person name="Park S.-J."/>
        </authorList>
    </citation>
    <scope>NUCLEOTIDE SEQUENCE [LARGE SCALE GENOMIC DNA]</scope>
    <source>
        <strain evidence="3 4">G2-b</strain>
    </source>
</reference>
<dbReference type="InterPro" id="IPR050563">
    <property type="entry name" value="4-hydroxybenzoyl-CoA_TE"/>
</dbReference>
<dbReference type="Pfam" id="PF13279">
    <property type="entry name" value="4HBT_2"/>
    <property type="match status" value="1"/>
</dbReference>
<dbReference type="PANTHER" id="PTHR31793">
    <property type="entry name" value="4-HYDROXYBENZOYL-COA THIOESTERASE FAMILY MEMBER"/>
    <property type="match status" value="1"/>
</dbReference>
<dbReference type="Proteomes" id="UP000595095">
    <property type="component" value="Chromosome"/>
</dbReference>
<proteinExistence type="inferred from homology"/>
<dbReference type="RefSeq" id="WP_195810901.1">
    <property type="nucleotide sequence ID" value="NZ_CP064795.1"/>
</dbReference>